<evidence type="ECO:0000256" key="1">
    <source>
        <dbReference type="SAM" id="Phobius"/>
    </source>
</evidence>
<sequence>MIPQQRTNRVVALDAARGGAIIAMIAYHIIFDLNYFGIIAFDPLFRYLAYPIAGAFIFIAGISLHLKMKSIGVQSESKEYVRTFLSRGLKLLLIAAAITIATWVYPHDGFIVFGILHLIGTATILSIPFLALGRWNVIPAALILMIWIIFFPISGPGYLIPIGIYPPGFITLDYEPLIPWFSLVLLGIAAGSISYSGRGIYNYNNCLFRLLAIPGRNSLIIYLIHQPIIIGSLFLTGLVAI</sequence>
<feature type="transmembrane region" description="Helical" evidence="1">
    <location>
        <begin position="177"/>
        <end position="198"/>
    </location>
</feature>
<evidence type="ECO:0000259" key="2">
    <source>
        <dbReference type="Pfam" id="PF07786"/>
    </source>
</evidence>
<dbReference type="InterPro" id="IPR012429">
    <property type="entry name" value="HGSNAT_cat"/>
</dbReference>
<feature type="transmembrane region" description="Helical" evidence="1">
    <location>
        <begin position="144"/>
        <end position="165"/>
    </location>
</feature>
<organism evidence="3 4">
    <name type="scientific">Methanocalculus taiwanensis</name>
    <dbReference type="NCBI Taxonomy" id="106207"/>
    <lineage>
        <taxon>Archaea</taxon>
        <taxon>Methanobacteriati</taxon>
        <taxon>Methanobacteriota</taxon>
        <taxon>Stenosarchaea group</taxon>
        <taxon>Methanomicrobia</taxon>
        <taxon>Methanomicrobiales</taxon>
        <taxon>Methanocalculaceae</taxon>
        <taxon>Methanocalculus</taxon>
    </lineage>
</organism>
<evidence type="ECO:0000313" key="3">
    <source>
        <dbReference type="EMBL" id="MCQ1539489.1"/>
    </source>
</evidence>
<dbReference type="EMBL" id="VOTZ01000033">
    <property type="protein sequence ID" value="MCQ1539489.1"/>
    <property type="molecule type" value="Genomic_DNA"/>
</dbReference>
<feature type="transmembrane region" description="Helical" evidence="1">
    <location>
        <begin position="111"/>
        <end position="132"/>
    </location>
</feature>
<gene>
    <name evidence="3" type="ORF">FTO68_10925</name>
</gene>
<keyword evidence="4" id="KW-1185">Reference proteome</keyword>
<feature type="domain" description="Heparan-alpha-glucosaminide N-acetyltransferase catalytic" evidence="2">
    <location>
        <begin position="9"/>
        <end position="227"/>
    </location>
</feature>
<dbReference type="RefSeq" id="WP_255333457.1">
    <property type="nucleotide sequence ID" value="NZ_VOTZ01000033.1"/>
</dbReference>
<feature type="transmembrane region" description="Helical" evidence="1">
    <location>
        <begin position="21"/>
        <end position="41"/>
    </location>
</feature>
<protein>
    <submittedName>
        <fullName evidence="3">DUF1624 domain-containing protein</fullName>
    </submittedName>
</protein>
<dbReference type="Pfam" id="PF07786">
    <property type="entry name" value="HGSNAT_cat"/>
    <property type="match status" value="1"/>
</dbReference>
<feature type="transmembrane region" description="Helical" evidence="1">
    <location>
        <begin position="47"/>
        <end position="66"/>
    </location>
</feature>
<accession>A0ABD4TNZ9</accession>
<keyword evidence="1" id="KW-0812">Transmembrane</keyword>
<proteinExistence type="predicted"/>
<keyword evidence="1" id="KW-1133">Transmembrane helix</keyword>
<dbReference type="AlphaFoldDB" id="A0ABD4TNZ9"/>
<feature type="transmembrane region" description="Helical" evidence="1">
    <location>
        <begin position="87"/>
        <end position="105"/>
    </location>
</feature>
<evidence type="ECO:0000313" key="4">
    <source>
        <dbReference type="Proteomes" id="UP001524383"/>
    </source>
</evidence>
<feature type="transmembrane region" description="Helical" evidence="1">
    <location>
        <begin position="219"/>
        <end position="240"/>
    </location>
</feature>
<comment type="caution">
    <text evidence="3">The sequence shown here is derived from an EMBL/GenBank/DDBJ whole genome shotgun (WGS) entry which is preliminary data.</text>
</comment>
<name>A0ABD4TNZ9_9EURY</name>
<dbReference type="Proteomes" id="UP001524383">
    <property type="component" value="Unassembled WGS sequence"/>
</dbReference>
<keyword evidence="1" id="KW-0472">Membrane</keyword>
<reference evidence="3 4" key="1">
    <citation type="submission" date="2019-08" db="EMBL/GenBank/DDBJ databases">
        <authorList>
            <person name="Chen S.-C."/>
            <person name="Lai M.-C."/>
            <person name="You Y.-T."/>
        </authorList>
    </citation>
    <scope>NUCLEOTIDE SEQUENCE [LARGE SCALE GENOMIC DNA]</scope>
    <source>
        <strain evidence="3 4">P2F9704a</strain>
    </source>
</reference>